<dbReference type="PANTHER" id="PTHR33798">
    <property type="entry name" value="FLAVOPROTEIN OXYGENASE"/>
    <property type="match status" value="1"/>
</dbReference>
<dbReference type="SMART" id="SM00903">
    <property type="entry name" value="Flavin_Reduct"/>
    <property type="match status" value="1"/>
</dbReference>
<accession>A0A317SQV1</accession>
<evidence type="ECO:0000259" key="5">
    <source>
        <dbReference type="SMART" id="SM00903"/>
    </source>
</evidence>
<dbReference type="Pfam" id="PF01613">
    <property type="entry name" value="Flavin_Reduct"/>
    <property type="match status" value="1"/>
</dbReference>
<comment type="similarity">
    <text evidence="4">Belongs to the flavoredoxin family.</text>
</comment>
<evidence type="ECO:0000313" key="6">
    <source>
        <dbReference type="EMBL" id="PWW76803.1"/>
    </source>
</evidence>
<dbReference type="InterPro" id="IPR002563">
    <property type="entry name" value="Flavin_Rdtase-like_dom"/>
</dbReference>
<dbReference type="Proteomes" id="UP000246991">
    <property type="component" value="Unassembled WGS sequence"/>
</dbReference>
<evidence type="ECO:0000313" key="7">
    <source>
        <dbReference type="Proteomes" id="UP000246991"/>
    </source>
</evidence>
<sequence length="390" mass="42667">MLPRRTPLLPRLYTFRKRTKFSTMAGNAQKFGLEAQVKRNPHPDFKSVESSRPPFDEGTSFSYTKTIKPDWVPGSGANNDDWKTHKTVEIDPYGEGRKPVDNYKLLISGIIPRPIGFVSTVSLDGLSTNLGPFSYTALVNHDPPIFCIGFSGGVDNPKDTCRNILEAKECTINVISEFFQEAANYTSINAPHGVSEWALSGLTPAKSTKVRPDRVAESVFSVEAVYRAHHEWVSPGSGKGSGVLVILEGINFHVREDALNEEGNIIDPAVLKPVSRLGGISYGRTTSGFELPRPEFKKEVEKEGVEGLVKPKAEGQTEDGMCFERTNKINSGDLEYYHTGFIQQSQMPIITLGLGLGMICIDIYGVGPQQSIINGRTNESSKGGGGPFDP</sequence>
<dbReference type="Gene3D" id="2.30.110.10">
    <property type="entry name" value="Electron Transport, Fmn-binding Protein, Chain A"/>
    <property type="match status" value="1"/>
</dbReference>
<organism evidence="6 7">
    <name type="scientific">Tuber magnatum</name>
    <name type="common">white Piedmont truffle</name>
    <dbReference type="NCBI Taxonomy" id="42249"/>
    <lineage>
        <taxon>Eukaryota</taxon>
        <taxon>Fungi</taxon>
        <taxon>Dikarya</taxon>
        <taxon>Ascomycota</taxon>
        <taxon>Pezizomycotina</taxon>
        <taxon>Pezizomycetes</taxon>
        <taxon>Pezizales</taxon>
        <taxon>Tuberaceae</taxon>
        <taxon>Tuber</taxon>
    </lineage>
</organism>
<keyword evidence="2" id="KW-0285">Flavoprotein</keyword>
<dbReference type="PANTHER" id="PTHR33798:SF5">
    <property type="entry name" value="FLAVIN REDUCTASE LIKE DOMAIN-CONTAINING PROTEIN"/>
    <property type="match status" value="1"/>
</dbReference>
<evidence type="ECO:0000256" key="3">
    <source>
        <dbReference type="ARBA" id="ARBA00022643"/>
    </source>
</evidence>
<evidence type="ECO:0000256" key="1">
    <source>
        <dbReference type="ARBA" id="ARBA00001917"/>
    </source>
</evidence>
<reference evidence="6 7" key="1">
    <citation type="submission" date="2018-03" db="EMBL/GenBank/DDBJ databases">
        <title>Genomes of Pezizomycetes fungi and the evolution of truffles.</title>
        <authorList>
            <person name="Murat C."/>
            <person name="Payen T."/>
            <person name="Noel B."/>
            <person name="Kuo A."/>
            <person name="Martin F.M."/>
        </authorList>
    </citation>
    <scope>NUCLEOTIDE SEQUENCE [LARGE SCALE GENOMIC DNA]</scope>
    <source>
        <strain evidence="6">091103-1</strain>
    </source>
</reference>
<evidence type="ECO:0000256" key="4">
    <source>
        <dbReference type="ARBA" id="ARBA00038054"/>
    </source>
</evidence>
<protein>
    <recommendedName>
        <fullName evidence="5">Flavin reductase like domain-containing protein</fullName>
    </recommendedName>
</protein>
<proteinExistence type="inferred from homology"/>
<gene>
    <name evidence="6" type="ORF">C7212DRAFT_363757</name>
</gene>
<keyword evidence="7" id="KW-1185">Reference proteome</keyword>
<evidence type="ECO:0000256" key="2">
    <source>
        <dbReference type="ARBA" id="ARBA00022630"/>
    </source>
</evidence>
<dbReference type="EMBL" id="PYWC01000030">
    <property type="protein sequence ID" value="PWW76803.1"/>
    <property type="molecule type" value="Genomic_DNA"/>
</dbReference>
<feature type="domain" description="Flavin reductase like" evidence="5">
    <location>
        <begin position="108"/>
        <end position="267"/>
    </location>
</feature>
<comment type="cofactor">
    <cofactor evidence="1">
        <name>FMN</name>
        <dbReference type="ChEBI" id="CHEBI:58210"/>
    </cofactor>
</comment>
<dbReference type="GO" id="GO:0010181">
    <property type="term" value="F:FMN binding"/>
    <property type="evidence" value="ECO:0007669"/>
    <property type="project" value="InterPro"/>
</dbReference>
<comment type="caution">
    <text evidence="6">The sequence shown here is derived from an EMBL/GenBank/DDBJ whole genome shotgun (WGS) entry which is preliminary data.</text>
</comment>
<name>A0A317SQV1_9PEZI</name>
<dbReference type="InterPro" id="IPR012349">
    <property type="entry name" value="Split_barrel_FMN-bd"/>
</dbReference>
<dbReference type="AlphaFoldDB" id="A0A317SQV1"/>
<dbReference type="STRING" id="42249.A0A317SQV1"/>
<keyword evidence="3" id="KW-0288">FMN</keyword>
<dbReference type="SUPFAM" id="SSF50475">
    <property type="entry name" value="FMN-binding split barrel"/>
    <property type="match status" value="1"/>
</dbReference>
<dbReference type="OrthoDB" id="10250990at2759"/>